<feature type="non-terminal residue" evidence="1">
    <location>
        <position position="112"/>
    </location>
</feature>
<evidence type="ECO:0000313" key="1">
    <source>
        <dbReference type="EMBL" id="SBS82861.1"/>
    </source>
</evidence>
<sequence length="112" mass="12976">MLNSGGPLMLRGIRNDLRIISITRSHVSLFTIVHSGKKKKKKNETEKEKCCKPINIHSCRDKEHISNQNTLKGNLHNVSSYRNNSFLSEKHDNEKTNTRKHIKVYKYDSLNS</sequence>
<evidence type="ECO:0000313" key="2">
    <source>
        <dbReference type="Proteomes" id="UP000078560"/>
    </source>
</evidence>
<accession>A0A1A8VT50</accession>
<reference evidence="2" key="1">
    <citation type="submission" date="2016-05" db="EMBL/GenBank/DDBJ databases">
        <authorList>
            <person name="Naeem Raeece"/>
        </authorList>
    </citation>
    <scope>NUCLEOTIDE SEQUENCE [LARGE SCALE GENOMIC DNA]</scope>
</reference>
<name>A0A1A8VT50_PLAOA</name>
<dbReference type="Proteomes" id="UP000078560">
    <property type="component" value="Unassembled WGS sequence"/>
</dbReference>
<protein>
    <submittedName>
        <fullName evidence="1">Uncharacterized protein</fullName>
    </submittedName>
</protein>
<gene>
    <name evidence="1" type="ORF">POVCU2_0017520</name>
</gene>
<proteinExistence type="predicted"/>
<dbReference type="EMBL" id="FLQU01000228">
    <property type="protein sequence ID" value="SBS82861.1"/>
    <property type="molecule type" value="Genomic_DNA"/>
</dbReference>
<organism evidence="1 2">
    <name type="scientific">Plasmodium ovale curtisi</name>
    <dbReference type="NCBI Taxonomy" id="864141"/>
    <lineage>
        <taxon>Eukaryota</taxon>
        <taxon>Sar</taxon>
        <taxon>Alveolata</taxon>
        <taxon>Apicomplexa</taxon>
        <taxon>Aconoidasida</taxon>
        <taxon>Haemosporida</taxon>
        <taxon>Plasmodiidae</taxon>
        <taxon>Plasmodium</taxon>
        <taxon>Plasmodium (Plasmodium)</taxon>
    </lineage>
</organism>
<dbReference type="AlphaFoldDB" id="A0A1A8VT50"/>